<name>A0ABW5RHT5_9MICO</name>
<dbReference type="InterPro" id="IPR003385">
    <property type="entry name" value="Glyco_hydro_77"/>
</dbReference>
<evidence type="ECO:0000256" key="6">
    <source>
        <dbReference type="ARBA" id="ARBA00022679"/>
    </source>
</evidence>
<evidence type="ECO:0000256" key="9">
    <source>
        <dbReference type="ARBA" id="ARBA00031501"/>
    </source>
</evidence>
<evidence type="ECO:0000256" key="7">
    <source>
        <dbReference type="ARBA" id="ARBA00023277"/>
    </source>
</evidence>
<evidence type="ECO:0000313" key="12">
    <source>
        <dbReference type="EMBL" id="MFD2674196.1"/>
    </source>
</evidence>
<accession>A0ABW5RHT5</accession>
<dbReference type="Gene3D" id="3.20.20.80">
    <property type="entry name" value="Glycosidases"/>
    <property type="match status" value="1"/>
</dbReference>
<keyword evidence="5 10" id="KW-0328">Glycosyltransferase</keyword>
<evidence type="ECO:0000259" key="11">
    <source>
        <dbReference type="Pfam" id="PF21226"/>
    </source>
</evidence>
<dbReference type="RefSeq" id="WP_066057712.1">
    <property type="nucleotide sequence ID" value="NZ_JBHUNF010000001.1"/>
</dbReference>
<dbReference type="GO" id="GO:0004134">
    <property type="term" value="F:4-alpha-glucanotransferase activity"/>
    <property type="evidence" value="ECO:0007669"/>
    <property type="project" value="UniProtKB-EC"/>
</dbReference>
<dbReference type="InterPro" id="IPR048458">
    <property type="entry name" value="MalQ_N"/>
</dbReference>
<organism evidence="12 13">
    <name type="scientific">Gulosibacter bifidus</name>
    <dbReference type="NCBI Taxonomy" id="272239"/>
    <lineage>
        <taxon>Bacteria</taxon>
        <taxon>Bacillati</taxon>
        <taxon>Actinomycetota</taxon>
        <taxon>Actinomycetes</taxon>
        <taxon>Micrococcales</taxon>
        <taxon>Microbacteriaceae</taxon>
        <taxon>Gulosibacter</taxon>
    </lineage>
</organism>
<comment type="similarity">
    <text evidence="2 10">Belongs to the disproportionating enzyme family.</text>
</comment>
<reference evidence="13" key="1">
    <citation type="journal article" date="2019" name="Int. J. Syst. Evol. Microbiol.">
        <title>The Global Catalogue of Microorganisms (GCM) 10K type strain sequencing project: providing services to taxonomists for standard genome sequencing and annotation.</title>
        <authorList>
            <consortium name="The Broad Institute Genomics Platform"/>
            <consortium name="The Broad Institute Genome Sequencing Center for Infectious Disease"/>
            <person name="Wu L."/>
            <person name="Ma J."/>
        </authorList>
    </citation>
    <scope>NUCLEOTIDE SEQUENCE [LARGE SCALE GENOMIC DNA]</scope>
    <source>
        <strain evidence="13">TISTR 1511</strain>
    </source>
</reference>
<evidence type="ECO:0000256" key="10">
    <source>
        <dbReference type="RuleBase" id="RU361207"/>
    </source>
</evidence>
<feature type="domain" description="MalQ N-terminal beta-sandwich" evidence="11">
    <location>
        <begin position="71"/>
        <end position="151"/>
    </location>
</feature>
<keyword evidence="13" id="KW-1185">Reference proteome</keyword>
<keyword evidence="7 10" id="KW-0119">Carbohydrate metabolism</keyword>
<evidence type="ECO:0000313" key="13">
    <source>
        <dbReference type="Proteomes" id="UP001597453"/>
    </source>
</evidence>
<dbReference type="Pfam" id="PF02446">
    <property type="entry name" value="Glyco_hydro_77"/>
    <property type="match status" value="1"/>
</dbReference>
<evidence type="ECO:0000256" key="2">
    <source>
        <dbReference type="ARBA" id="ARBA00005684"/>
    </source>
</evidence>
<dbReference type="SUPFAM" id="SSF51445">
    <property type="entry name" value="(Trans)glycosidases"/>
    <property type="match status" value="1"/>
</dbReference>
<comment type="catalytic activity">
    <reaction evidence="1 10">
        <text>Transfers a segment of a (1-&gt;4)-alpha-D-glucan to a new position in an acceptor, which may be glucose or a (1-&gt;4)-alpha-D-glucan.</text>
        <dbReference type="EC" id="2.4.1.25"/>
    </reaction>
</comment>
<dbReference type="PANTHER" id="PTHR32438">
    <property type="entry name" value="4-ALPHA-GLUCANOTRANSFERASE DPE1, CHLOROPLASTIC/AMYLOPLASTIC"/>
    <property type="match status" value="1"/>
</dbReference>
<gene>
    <name evidence="12" type="primary">malQ</name>
    <name evidence="12" type="ORF">ACFSUQ_02630</name>
</gene>
<evidence type="ECO:0000256" key="5">
    <source>
        <dbReference type="ARBA" id="ARBA00022676"/>
    </source>
</evidence>
<dbReference type="InterPro" id="IPR017853">
    <property type="entry name" value="GH"/>
</dbReference>
<evidence type="ECO:0000256" key="8">
    <source>
        <dbReference type="ARBA" id="ARBA00031423"/>
    </source>
</evidence>
<comment type="caution">
    <text evidence="12">The sequence shown here is derived from an EMBL/GenBank/DDBJ whole genome shotgun (WGS) entry which is preliminary data.</text>
</comment>
<evidence type="ECO:0000256" key="1">
    <source>
        <dbReference type="ARBA" id="ARBA00000439"/>
    </source>
</evidence>
<keyword evidence="6 10" id="KW-0808">Transferase</keyword>
<dbReference type="Proteomes" id="UP001597453">
    <property type="component" value="Unassembled WGS sequence"/>
</dbReference>
<dbReference type="EC" id="2.4.1.25" evidence="3 10"/>
<sequence length="723" mass="79157">MTETVTQQVLVELAQQYGIATRYFDWRGNEVTVSDATLSAVLRALDIDTSSQAAAEQALDFARSRHWRQVLPPTVVMRAGCDHDVLVHVPAGAPVTVEAVCETGDRIQLEQLEHLVANGNVEGVEIGEAKFRLPGQIAAGWHELEARIPAAAVNDHTAGVMLLAEQDGEEVIARSTLICAPQRSSFAVDEPAWGIMAQLYQARSESSWGMGDLSDLRTLGTWGAERGADFVLVNPFHAPSPVTPLEPSPYLPTSRRFVDPSLINVDDVTGQIDLRDTAATRIAELAEIARATASRDEIDRDTVWTAKREALGLCFAAAHENADHWHDFGAFCETEGQGLIDFATWCALCETHGWNWRDWPEPMHSPRTHAVDEFRQANADRIQFYCWLQFVVREQALATQQAVRDAGMRIGVMHDLAVGVHPSGADAWSLDDSLARGVSVGAPPDAFNQLGQDWSQPPLRPDALERTGYAPLRDMLRAAFTGSGALRIDHILGMFRLWWVPTGMHAGAGTYVTYNHEAMIGVLLLEADRAGALVIGEDLGVVSDLTRSVMTERHVFGTQIMWFERDEHDAPIAPSEYRTECLATVTTHDLPPTAGYLELAHVRIRHELGLLSRTLDDELAAERDVVAAFVQQVVDAGLVAPNASTDDQVVALHEYLAKGASKLFGVSLADLAGDRRPINQPGTFREYPNWTLPLAGADGTPLMLEAVLATPQAERIAAASRRR</sequence>
<evidence type="ECO:0000256" key="4">
    <source>
        <dbReference type="ARBA" id="ARBA00020295"/>
    </source>
</evidence>
<dbReference type="NCBIfam" id="TIGR00217">
    <property type="entry name" value="malQ"/>
    <property type="match status" value="1"/>
</dbReference>
<dbReference type="PANTHER" id="PTHR32438:SF5">
    <property type="entry name" value="4-ALPHA-GLUCANOTRANSFERASE DPE1, CHLOROPLASTIC_AMYLOPLASTIC"/>
    <property type="match status" value="1"/>
</dbReference>
<proteinExistence type="inferred from homology"/>
<dbReference type="Pfam" id="PF21226">
    <property type="entry name" value="MalQ_N"/>
    <property type="match status" value="1"/>
</dbReference>
<dbReference type="EMBL" id="JBHUNF010000001">
    <property type="protein sequence ID" value="MFD2674196.1"/>
    <property type="molecule type" value="Genomic_DNA"/>
</dbReference>
<protein>
    <recommendedName>
        <fullName evidence="4 10">4-alpha-glucanotransferase</fullName>
        <ecNumber evidence="3 10">2.4.1.25</ecNumber>
    </recommendedName>
    <alternativeName>
        <fullName evidence="8 10">Amylomaltase</fullName>
    </alternativeName>
    <alternativeName>
        <fullName evidence="9 10">Disproportionating enzyme</fullName>
    </alternativeName>
</protein>
<evidence type="ECO:0000256" key="3">
    <source>
        <dbReference type="ARBA" id="ARBA00012560"/>
    </source>
</evidence>